<dbReference type="Proteomes" id="UP000785679">
    <property type="component" value="Unassembled WGS sequence"/>
</dbReference>
<feature type="compositionally biased region" description="Basic residues" evidence="1">
    <location>
        <begin position="17"/>
        <end position="29"/>
    </location>
</feature>
<feature type="compositionally biased region" description="Basic and acidic residues" evidence="1">
    <location>
        <begin position="97"/>
        <end position="114"/>
    </location>
</feature>
<reference evidence="2" key="1">
    <citation type="submission" date="2019-06" db="EMBL/GenBank/DDBJ databases">
        <authorList>
            <person name="Zheng W."/>
        </authorList>
    </citation>
    <scope>NUCLEOTIDE SEQUENCE</scope>
    <source>
        <strain evidence="2">QDHG01</strain>
    </source>
</reference>
<feature type="compositionally biased region" description="Basic and acidic residues" evidence="1">
    <location>
        <begin position="75"/>
        <end position="89"/>
    </location>
</feature>
<keyword evidence="3" id="KW-1185">Reference proteome</keyword>
<gene>
    <name evidence="2" type="ORF">FGO68_gene12863</name>
</gene>
<feature type="region of interest" description="Disordered" evidence="1">
    <location>
        <begin position="58"/>
        <end position="149"/>
    </location>
</feature>
<dbReference type="PANTHER" id="PTHR38899:SF1">
    <property type="entry name" value="PROTEIN KINASE"/>
    <property type="match status" value="1"/>
</dbReference>
<organism evidence="2 3">
    <name type="scientific">Halteria grandinella</name>
    <dbReference type="NCBI Taxonomy" id="5974"/>
    <lineage>
        <taxon>Eukaryota</taxon>
        <taxon>Sar</taxon>
        <taxon>Alveolata</taxon>
        <taxon>Ciliophora</taxon>
        <taxon>Intramacronucleata</taxon>
        <taxon>Spirotrichea</taxon>
        <taxon>Stichotrichia</taxon>
        <taxon>Sporadotrichida</taxon>
        <taxon>Halteriidae</taxon>
        <taxon>Halteria</taxon>
    </lineage>
</organism>
<feature type="compositionally biased region" description="Basic residues" evidence="1">
    <location>
        <begin position="425"/>
        <end position="436"/>
    </location>
</feature>
<dbReference type="OrthoDB" id="166018at2759"/>
<evidence type="ECO:0000313" key="3">
    <source>
        <dbReference type="Proteomes" id="UP000785679"/>
    </source>
</evidence>
<sequence length="546" mass="62866">MGNAALCTKNVGTNDSHKRRKKNPTKHGRQSILSHSLMSNDLNTRRLTMKERMPDNLLVADEGSPEPTNLMETPDQSKEHQREIDKVNKDSGIIISREQDKDIDPNRLKSDLHHQVRSASDYSKRSKLVNPSSPLHSRLQKSHSSRNDQQAIEHLQQLIQNNEATPIMRVASRHFDFHTPIIEVEEPLIESSMVANRIPQRLTENRNVQIFVEDSIEESQIIEQKAQKKKSVIIYEWDNTLFPTSFLQHDTDLLKHKDSQIPIDLIEKLAKLENEIRLLLNASLEIGSVYIITNHHEGWIQNCTKRFYSGISDLIQSQTTCISGRDLYERLYPHNPPQWKIKAFHEAALSAHMNSDIDLHNIVCLSSNHLLDIEDAISKDSGLSLTHIKTIQFKEDPSMHDMQKQIQSLLSTFKDITLQEKTLHVKLKSHHSHRGSVKSGDNDSESASKLSVKILNRKHSKNYRNDSERYKHKNSSNKAHHENDADSDHTSQRAGSLDSNPFHFDASSGRFVQQQGGQTRLLEPFSAIHQRRQEREQRRKKKLYLH</sequence>
<protein>
    <submittedName>
        <fullName evidence="2">Uncharacterized protein</fullName>
    </submittedName>
</protein>
<feature type="region of interest" description="Disordered" evidence="1">
    <location>
        <begin position="1"/>
        <end position="33"/>
    </location>
</feature>
<accession>A0A8J8T2U2</accession>
<name>A0A8J8T2U2_HALGN</name>
<feature type="region of interest" description="Disordered" evidence="1">
    <location>
        <begin position="425"/>
        <end position="546"/>
    </location>
</feature>
<proteinExistence type="predicted"/>
<dbReference type="PANTHER" id="PTHR38899">
    <property type="entry name" value="DOMAIN OOKINETE PROTEIN, PUTATIVE-RELATED"/>
    <property type="match status" value="1"/>
</dbReference>
<evidence type="ECO:0000313" key="2">
    <source>
        <dbReference type="EMBL" id="TNV80194.1"/>
    </source>
</evidence>
<dbReference type="EMBL" id="RRYP01007842">
    <property type="protein sequence ID" value="TNV80194.1"/>
    <property type="molecule type" value="Genomic_DNA"/>
</dbReference>
<feature type="compositionally biased region" description="Basic and acidic residues" evidence="1">
    <location>
        <begin position="479"/>
        <end position="491"/>
    </location>
</feature>
<comment type="caution">
    <text evidence="2">The sequence shown here is derived from an EMBL/GenBank/DDBJ whole genome shotgun (WGS) entry which is preliminary data.</text>
</comment>
<evidence type="ECO:0000256" key="1">
    <source>
        <dbReference type="SAM" id="MobiDB-lite"/>
    </source>
</evidence>
<dbReference type="AlphaFoldDB" id="A0A8J8T2U2"/>